<dbReference type="Proteomes" id="UP000604825">
    <property type="component" value="Unassembled WGS sequence"/>
</dbReference>
<dbReference type="PANTHER" id="PTHR46786">
    <property type="entry name" value="ZINC FINGER MATRIN-TYPE PROTEIN 3"/>
    <property type="match status" value="1"/>
</dbReference>
<dbReference type="PANTHER" id="PTHR46786:SF1">
    <property type="entry name" value="ZINC FINGER MATRIN-TYPE PROTEIN 3"/>
    <property type="match status" value="1"/>
</dbReference>
<dbReference type="AlphaFoldDB" id="A0A811PME6"/>
<accession>A0A811PME6</accession>
<feature type="domain" description="C2H2-type" evidence="2">
    <location>
        <begin position="181"/>
        <end position="205"/>
    </location>
</feature>
<protein>
    <recommendedName>
        <fullName evidence="2">C2H2-type domain-containing protein</fullName>
    </recommendedName>
</protein>
<comment type="caution">
    <text evidence="3">The sequence shown here is derived from an EMBL/GenBank/DDBJ whole genome shotgun (WGS) entry which is preliminary data.</text>
</comment>
<sequence>MAPPFPVPPGALVIKVEDEKETDQELRDMFTKDVQSWLELNRRRRGLQPSGSAQSYSKHPHCHRLHLQQRSTHAQRGQQSDRLRGSRMFRTPPLKQYQHRPPGPKVPAQPQQPAPPNAHRAPAPPALNAQRAGHAPQPAPGAHGGATAATPVHAGPIALPGLQRRTMRKPPHPAAKKKPTVPCTICGVLCMTAWHLKQHEQGRKHRNRVAYLAGEMNVRCSVCNAHLSSGLNVEQHNAGKQHLQRLNRGAGNTRLHFTLVAAHAYDLHYILLVLHI</sequence>
<dbReference type="SUPFAM" id="SSF57667">
    <property type="entry name" value="beta-beta-alpha zinc fingers"/>
    <property type="match status" value="2"/>
</dbReference>
<evidence type="ECO:0000313" key="4">
    <source>
        <dbReference type="Proteomes" id="UP000604825"/>
    </source>
</evidence>
<reference evidence="3" key="1">
    <citation type="submission" date="2020-10" db="EMBL/GenBank/DDBJ databases">
        <authorList>
            <person name="Han B."/>
            <person name="Lu T."/>
            <person name="Zhao Q."/>
            <person name="Huang X."/>
            <person name="Zhao Y."/>
        </authorList>
    </citation>
    <scope>NUCLEOTIDE SEQUENCE</scope>
</reference>
<feature type="domain" description="C2H2-type" evidence="2">
    <location>
        <begin position="218"/>
        <end position="242"/>
    </location>
</feature>
<evidence type="ECO:0000256" key="1">
    <source>
        <dbReference type="SAM" id="MobiDB-lite"/>
    </source>
</evidence>
<evidence type="ECO:0000313" key="3">
    <source>
        <dbReference type="EMBL" id="CAD6242511.1"/>
    </source>
</evidence>
<feature type="compositionally biased region" description="Pro residues" evidence="1">
    <location>
        <begin position="101"/>
        <end position="116"/>
    </location>
</feature>
<dbReference type="SMART" id="SM00355">
    <property type="entry name" value="ZnF_C2H2"/>
    <property type="match status" value="2"/>
</dbReference>
<name>A0A811PME6_9POAL</name>
<dbReference type="Pfam" id="PF12874">
    <property type="entry name" value="zf-met"/>
    <property type="match status" value="2"/>
</dbReference>
<feature type="compositionally biased region" description="Polar residues" evidence="1">
    <location>
        <begin position="68"/>
        <end position="78"/>
    </location>
</feature>
<organism evidence="3 4">
    <name type="scientific">Miscanthus lutarioriparius</name>
    <dbReference type="NCBI Taxonomy" id="422564"/>
    <lineage>
        <taxon>Eukaryota</taxon>
        <taxon>Viridiplantae</taxon>
        <taxon>Streptophyta</taxon>
        <taxon>Embryophyta</taxon>
        <taxon>Tracheophyta</taxon>
        <taxon>Spermatophyta</taxon>
        <taxon>Magnoliopsida</taxon>
        <taxon>Liliopsida</taxon>
        <taxon>Poales</taxon>
        <taxon>Poaceae</taxon>
        <taxon>PACMAD clade</taxon>
        <taxon>Panicoideae</taxon>
        <taxon>Andropogonodae</taxon>
        <taxon>Andropogoneae</taxon>
        <taxon>Saccharinae</taxon>
        <taxon>Miscanthus</taxon>
    </lineage>
</organism>
<dbReference type="InterPro" id="IPR052644">
    <property type="entry name" value="ZMAT3"/>
</dbReference>
<dbReference type="Gene3D" id="3.30.160.60">
    <property type="entry name" value="Classic Zinc Finger"/>
    <property type="match status" value="2"/>
</dbReference>
<feature type="region of interest" description="Disordered" evidence="1">
    <location>
        <begin position="43"/>
        <end position="153"/>
    </location>
</feature>
<feature type="compositionally biased region" description="Basic residues" evidence="1">
    <location>
        <begin position="58"/>
        <end position="67"/>
    </location>
</feature>
<dbReference type="InterPro" id="IPR036236">
    <property type="entry name" value="Znf_C2H2_sf"/>
</dbReference>
<evidence type="ECO:0000259" key="2">
    <source>
        <dbReference type="SMART" id="SM00355"/>
    </source>
</evidence>
<proteinExistence type="predicted"/>
<keyword evidence="4" id="KW-1185">Reference proteome</keyword>
<dbReference type="InterPro" id="IPR013087">
    <property type="entry name" value="Znf_C2H2_type"/>
</dbReference>
<dbReference type="OrthoDB" id="694733at2759"/>
<gene>
    <name evidence="3" type="ORF">NCGR_LOCUS27975</name>
</gene>
<dbReference type="EMBL" id="CAJGYO010000007">
    <property type="protein sequence ID" value="CAD6242511.1"/>
    <property type="molecule type" value="Genomic_DNA"/>
</dbReference>